<evidence type="ECO:0000313" key="2">
    <source>
        <dbReference type="EMBL" id="ADD41220.1"/>
    </source>
</evidence>
<proteinExistence type="predicted"/>
<feature type="domain" description="Aminoglycoside phosphotransferase" evidence="1">
    <location>
        <begin position="14"/>
        <end position="109"/>
    </location>
</feature>
<dbReference type="Proteomes" id="UP000000844">
    <property type="component" value="Chromosome"/>
</dbReference>
<gene>
    <name evidence="2" type="ordered locus">Snas_1516</name>
</gene>
<dbReference type="Pfam" id="PF01636">
    <property type="entry name" value="APH"/>
    <property type="match status" value="2"/>
</dbReference>
<dbReference type="GO" id="GO:0016740">
    <property type="term" value="F:transferase activity"/>
    <property type="evidence" value="ECO:0007669"/>
    <property type="project" value="UniProtKB-KW"/>
</dbReference>
<dbReference type="HOGENOM" id="CLU_105423_0_0_11"/>
<reference evidence="2 3" key="1">
    <citation type="journal article" date="2009" name="Stand. Genomic Sci.">
        <title>Complete genome sequence of Stackebrandtia nassauensis type strain (LLR-40K-21).</title>
        <authorList>
            <person name="Munk C."/>
            <person name="Lapidus A."/>
            <person name="Copeland A."/>
            <person name="Jando M."/>
            <person name="Mayilraj S."/>
            <person name="Glavina Del Rio T."/>
            <person name="Nolan M."/>
            <person name="Chen F."/>
            <person name="Lucas S."/>
            <person name="Tice H."/>
            <person name="Cheng J.F."/>
            <person name="Han C."/>
            <person name="Detter J.C."/>
            <person name="Bruce D."/>
            <person name="Goodwin L."/>
            <person name="Chain P."/>
            <person name="Pitluck S."/>
            <person name="Goker M."/>
            <person name="Ovchinikova G."/>
            <person name="Pati A."/>
            <person name="Ivanova N."/>
            <person name="Mavromatis K."/>
            <person name="Chen A."/>
            <person name="Palaniappan K."/>
            <person name="Land M."/>
            <person name="Hauser L."/>
            <person name="Chang Y.J."/>
            <person name="Jeffries C.D."/>
            <person name="Bristow J."/>
            <person name="Eisen J.A."/>
            <person name="Markowitz V."/>
            <person name="Hugenholtz P."/>
            <person name="Kyrpides N.C."/>
            <person name="Klenk H.P."/>
        </authorList>
    </citation>
    <scope>NUCLEOTIDE SEQUENCE [LARGE SCALE GENOMIC DNA]</scope>
    <source>
        <strain evidence="3">DSM 44728 / CIP 108903 / NRRL B-16338 / NBRC 102104 / LLR-40K-21</strain>
    </source>
</reference>
<dbReference type="KEGG" id="sna:Snas_1516"/>
<dbReference type="SUPFAM" id="SSF56112">
    <property type="entry name" value="Protein kinase-like (PK-like)"/>
    <property type="match status" value="1"/>
</dbReference>
<dbReference type="eggNOG" id="COG3173">
    <property type="taxonomic scope" value="Bacteria"/>
</dbReference>
<dbReference type="InterPro" id="IPR051678">
    <property type="entry name" value="AGP_Transferase"/>
</dbReference>
<dbReference type="Gene3D" id="3.90.1200.10">
    <property type="match status" value="1"/>
</dbReference>
<dbReference type="EMBL" id="CP001778">
    <property type="protein sequence ID" value="ADD41220.1"/>
    <property type="molecule type" value="Genomic_DNA"/>
</dbReference>
<accession>D3PW63</accession>
<evidence type="ECO:0000259" key="1">
    <source>
        <dbReference type="Pfam" id="PF01636"/>
    </source>
</evidence>
<sequence length="229" mass="25160">MYGVDASEQPQRMPHGYCNDTVHHDDAVIKRFTGPDAAARASTEVRALRAAFPTVPVPQVKAASDAEITCEFVPGVHGQDLIGPDTAARLLAECGRVLATIHAVPVAAVQAEPHPAGVLIHGDFGPQNMLFDKETLTVAAVLDWEWAHIGQPLEDLAWCEWIVRSHHADCVDALPHLYHGYGAPMPPWPRRQAAMLGKCRAMRQFGARRQDGSATVWQRRTAITQAWRE</sequence>
<dbReference type="STRING" id="446470.Snas_1516"/>
<name>D3PW63_STANL</name>
<dbReference type="RefSeq" id="WP_013016791.1">
    <property type="nucleotide sequence ID" value="NC_013947.1"/>
</dbReference>
<feature type="domain" description="Aminoglycoside phosphotransferase" evidence="1">
    <location>
        <begin position="114"/>
        <end position="179"/>
    </location>
</feature>
<protein>
    <submittedName>
        <fullName evidence="2">Aminoglycoside phosphotransferase</fullName>
    </submittedName>
</protein>
<dbReference type="InterPro" id="IPR011009">
    <property type="entry name" value="Kinase-like_dom_sf"/>
</dbReference>
<dbReference type="PANTHER" id="PTHR21310">
    <property type="entry name" value="AMINOGLYCOSIDE PHOSPHOTRANSFERASE-RELATED-RELATED"/>
    <property type="match status" value="1"/>
</dbReference>
<dbReference type="AlphaFoldDB" id="D3PW63"/>
<dbReference type="InterPro" id="IPR002575">
    <property type="entry name" value="Aminoglycoside_PTrfase"/>
</dbReference>
<keyword evidence="2" id="KW-0808">Transferase</keyword>
<organism evidence="2 3">
    <name type="scientific">Stackebrandtia nassauensis (strain DSM 44728 / CIP 108903 / NRRL B-16338 / NBRC 102104 / LLR-40K-21)</name>
    <dbReference type="NCBI Taxonomy" id="446470"/>
    <lineage>
        <taxon>Bacteria</taxon>
        <taxon>Bacillati</taxon>
        <taxon>Actinomycetota</taxon>
        <taxon>Actinomycetes</taxon>
        <taxon>Glycomycetales</taxon>
        <taxon>Glycomycetaceae</taxon>
        <taxon>Stackebrandtia</taxon>
    </lineage>
</organism>
<evidence type="ECO:0000313" key="3">
    <source>
        <dbReference type="Proteomes" id="UP000000844"/>
    </source>
</evidence>
<keyword evidence="3" id="KW-1185">Reference proteome</keyword>